<dbReference type="Proteomes" id="UP000499080">
    <property type="component" value="Unassembled WGS sequence"/>
</dbReference>
<proteinExistence type="predicted"/>
<evidence type="ECO:0000313" key="2">
    <source>
        <dbReference type="Proteomes" id="UP000499080"/>
    </source>
</evidence>
<dbReference type="EMBL" id="BGPR01019885">
    <property type="protein sequence ID" value="GBN83240.1"/>
    <property type="molecule type" value="Genomic_DNA"/>
</dbReference>
<protein>
    <submittedName>
        <fullName evidence="1">Uncharacterized protein</fullName>
    </submittedName>
</protein>
<organism evidence="1 2">
    <name type="scientific">Araneus ventricosus</name>
    <name type="common">Orbweaver spider</name>
    <name type="synonym">Epeira ventricosa</name>
    <dbReference type="NCBI Taxonomy" id="182803"/>
    <lineage>
        <taxon>Eukaryota</taxon>
        <taxon>Metazoa</taxon>
        <taxon>Ecdysozoa</taxon>
        <taxon>Arthropoda</taxon>
        <taxon>Chelicerata</taxon>
        <taxon>Arachnida</taxon>
        <taxon>Araneae</taxon>
        <taxon>Araneomorphae</taxon>
        <taxon>Entelegynae</taxon>
        <taxon>Araneoidea</taxon>
        <taxon>Araneidae</taxon>
        <taxon>Araneus</taxon>
    </lineage>
</organism>
<keyword evidence="2" id="KW-1185">Reference proteome</keyword>
<name>A0A4Y2S7N0_ARAVE</name>
<gene>
    <name evidence="1" type="ORF">AVEN_113066_1</name>
</gene>
<evidence type="ECO:0000313" key="1">
    <source>
        <dbReference type="EMBL" id="GBN83240.1"/>
    </source>
</evidence>
<comment type="caution">
    <text evidence="1">The sequence shown here is derived from an EMBL/GenBank/DDBJ whole genome shotgun (WGS) entry which is preliminary data.</text>
</comment>
<reference evidence="1 2" key="1">
    <citation type="journal article" date="2019" name="Sci. Rep.">
        <title>Orb-weaving spider Araneus ventricosus genome elucidates the spidroin gene catalogue.</title>
        <authorList>
            <person name="Kono N."/>
            <person name="Nakamura H."/>
            <person name="Ohtoshi R."/>
            <person name="Moran D.A.P."/>
            <person name="Shinohara A."/>
            <person name="Yoshida Y."/>
            <person name="Fujiwara M."/>
            <person name="Mori M."/>
            <person name="Tomita M."/>
            <person name="Arakawa K."/>
        </authorList>
    </citation>
    <scope>NUCLEOTIDE SEQUENCE [LARGE SCALE GENOMIC DNA]</scope>
</reference>
<dbReference type="AlphaFoldDB" id="A0A4Y2S7N0"/>
<sequence>MDSKCPGFKWFLERATQTGCEHYYRYILSLGIKRIQDPTAIPPRSHKGWRELGFPASACHDAARPTLGVTPGTSDPQRQAGVACLIPAQPGV</sequence>
<accession>A0A4Y2S7N0</accession>